<gene>
    <name evidence="2" type="ORF">R1flu_005550</name>
</gene>
<organism evidence="2 3">
    <name type="scientific">Riccia fluitans</name>
    <dbReference type="NCBI Taxonomy" id="41844"/>
    <lineage>
        <taxon>Eukaryota</taxon>
        <taxon>Viridiplantae</taxon>
        <taxon>Streptophyta</taxon>
        <taxon>Embryophyta</taxon>
        <taxon>Marchantiophyta</taxon>
        <taxon>Marchantiopsida</taxon>
        <taxon>Marchantiidae</taxon>
        <taxon>Marchantiales</taxon>
        <taxon>Ricciaceae</taxon>
        <taxon>Riccia</taxon>
    </lineage>
</organism>
<dbReference type="Pfam" id="PF25273">
    <property type="entry name" value="DUF7869"/>
    <property type="match status" value="1"/>
</dbReference>
<evidence type="ECO:0000313" key="3">
    <source>
        <dbReference type="Proteomes" id="UP001605036"/>
    </source>
</evidence>
<dbReference type="AlphaFoldDB" id="A0ABD1YU21"/>
<dbReference type="InterPro" id="IPR057191">
    <property type="entry name" value="DUF7869"/>
</dbReference>
<evidence type="ECO:0000259" key="1">
    <source>
        <dbReference type="Pfam" id="PF25273"/>
    </source>
</evidence>
<keyword evidence="3" id="KW-1185">Reference proteome</keyword>
<proteinExistence type="predicted"/>
<reference evidence="2 3" key="1">
    <citation type="submission" date="2024-09" db="EMBL/GenBank/DDBJ databases">
        <title>Chromosome-scale assembly of Riccia fluitans.</title>
        <authorList>
            <person name="Paukszto L."/>
            <person name="Sawicki J."/>
            <person name="Karawczyk K."/>
            <person name="Piernik-Szablinska J."/>
            <person name="Szczecinska M."/>
            <person name="Mazdziarz M."/>
        </authorList>
    </citation>
    <scope>NUCLEOTIDE SEQUENCE [LARGE SCALE GENOMIC DNA]</scope>
    <source>
        <strain evidence="2">Rf_01</strain>
        <tissue evidence="2">Aerial parts of the thallus</tissue>
    </source>
</reference>
<dbReference type="PANTHER" id="PTHR33153:SF3">
    <property type="entry name" value="TRAFFICKING PROTEIN PARTICLE COMPLEX SUBUNIT 11 DOMAIN-CONTAINING PROTEIN"/>
    <property type="match status" value="1"/>
</dbReference>
<dbReference type="Proteomes" id="UP001605036">
    <property type="component" value="Unassembled WGS sequence"/>
</dbReference>
<name>A0ABD1YU21_9MARC</name>
<accession>A0ABD1YU21</accession>
<dbReference type="PANTHER" id="PTHR33153">
    <property type="entry name" value="MYND-TYPE DOMAIN-CONTAINING PROTEIN"/>
    <property type="match status" value="1"/>
</dbReference>
<sequence>MLKGCSCSSRCCQTWSLEEIREERKDIYGMRFDKTLDLLYQKLNASQAWTTRKVLFKDGRERIAETRKIYKQERENHLQLQMSGRSNYYAHNQLAMDALENFKSTIHDGMDSNKTVVPKVAKHIKAFVGSRTQATVDDANGVPPLSQDHGFKPLPPTLYIQLDNSGKDNKNWALKAFFSELVIRGVFKVVVMSFLISGIIHEDIVAFFLKVYNALCYKHISSVPQLMAAVGGAKEKGALPHL</sequence>
<feature type="domain" description="DUF7869" evidence="1">
    <location>
        <begin position="152"/>
        <end position="231"/>
    </location>
</feature>
<comment type="caution">
    <text evidence="2">The sequence shown here is derived from an EMBL/GenBank/DDBJ whole genome shotgun (WGS) entry which is preliminary data.</text>
</comment>
<dbReference type="EMBL" id="JBHFFA010000003">
    <property type="protein sequence ID" value="KAL2634071.1"/>
    <property type="molecule type" value="Genomic_DNA"/>
</dbReference>
<protein>
    <recommendedName>
        <fullName evidence="1">DUF7869 domain-containing protein</fullName>
    </recommendedName>
</protein>
<evidence type="ECO:0000313" key="2">
    <source>
        <dbReference type="EMBL" id="KAL2634071.1"/>
    </source>
</evidence>